<gene>
    <name evidence="15" type="ORF">VDBG_05490</name>
</gene>
<dbReference type="PANTHER" id="PTHR45197">
    <property type="entry name" value="SYNTHASE, PUTATIVE (AFU_ORTHOLOGUE AFUA_7G04190)-RELATED"/>
    <property type="match status" value="1"/>
</dbReference>
<comment type="pathway">
    <text evidence="2">Lipid metabolism; sphingolipid metabolism.</text>
</comment>
<keyword evidence="9" id="KW-0812">Transmembrane</keyword>
<evidence type="ECO:0000313" key="15">
    <source>
        <dbReference type="EMBL" id="EEY19381.1"/>
    </source>
</evidence>
<evidence type="ECO:0000256" key="11">
    <source>
        <dbReference type="ARBA" id="ARBA00022989"/>
    </source>
</evidence>
<dbReference type="HOGENOM" id="CLU_1511732_0_0_1"/>
<dbReference type="STRING" id="526221.C9SL13"/>
<dbReference type="eggNOG" id="ENOG502QS47">
    <property type="taxonomic scope" value="Eukaryota"/>
</dbReference>
<dbReference type="Gene3D" id="3.40.50.150">
    <property type="entry name" value="Vaccinia Virus protein VP39"/>
    <property type="match status" value="1"/>
</dbReference>
<evidence type="ECO:0000313" key="16">
    <source>
        <dbReference type="Proteomes" id="UP000008698"/>
    </source>
</evidence>
<dbReference type="KEGG" id="val:VDBG_05490"/>
<dbReference type="GO" id="GO:0008168">
    <property type="term" value="F:methyltransferase activity"/>
    <property type="evidence" value="ECO:0007669"/>
    <property type="project" value="UniProtKB-KW"/>
</dbReference>
<evidence type="ECO:0000256" key="2">
    <source>
        <dbReference type="ARBA" id="ARBA00004760"/>
    </source>
</evidence>
<dbReference type="Pfam" id="PF02353">
    <property type="entry name" value="CMAS"/>
    <property type="match status" value="1"/>
</dbReference>
<dbReference type="Proteomes" id="UP000008698">
    <property type="component" value="Unassembled WGS sequence"/>
</dbReference>
<keyword evidence="5" id="KW-0444">Lipid biosynthesis</keyword>
<dbReference type="GO" id="GO:0006665">
    <property type="term" value="P:sphingolipid metabolic process"/>
    <property type="evidence" value="ECO:0007669"/>
    <property type="project" value="UniProtKB-KW"/>
</dbReference>
<keyword evidence="11" id="KW-1133">Transmembrane helix</keyword>
<dbReference type="GeneID" id="9531363"/>
<comment type="pathway">
    <text evidence="3">Sphingolipid metabolism.</text>
</comment>
<dbReference type="EC" id="2.1.1.317" evidence="14"/>
<evidence type="ECO:0000256" key="9">
    <source>
        <dbReference type="ARBA" id="ARBA00022692"/>
    </source>
</evidence>
<protein>
    <recommendedName>
        <fullName evidence="14">sphingolipid C(9)-methyltransferase</fullName>
        <ecNumber evidence="14">2.1.1.317</ecNumber>
    </recommendedName>
</protein>
<evidence type="ECO:0000256" key="14">
    <source>
        <dbReference type="ARBA" id="ARBA00039020"/>
    </source>
</evidence>
<evidence type="ECO:0000256" key="1">
    <source>
        <dbReference type="ARBA" id="ARBA00004141"/>
    </source>
</evidence>
<evidence type="ECO:0000256" key="4">
    <source>
        <dbReference type="ARBA" id="ARBA00010815"/>
    </source>
</evidence>
<evidence type="ECO:0000256" key="8">
    <source>
        <dbReference type="ARBA" id="ARBA00022691"/>
    </source>
</evidence>
<dbReference type="EMBL" id="DS985219">
    <property type="protein sequence ID" value="EEY19381.1"/>
    <property type="molecule type" value="Genomic_DNA"/>
</dbReference>
<proteinExistence type="inferred from homology"/>
<dbReference type="InterPro" id="IPR052290">
    <property type="entry name" value="Sphingo_C9-MT"/>
</dbReference>
<dbReference type="PANTHER" id="PTHR45197:SF1">
    <property type="entry name" value="SPHINGOLIPID C9-METHYLTRANSFERASE A-RELATED"/>
    <property type="match status" value="1"/>
</dbReference>
<dbReference type="InterPro" id="IPR029063">
    <property type="entry name" value="SAM-dependent_MTases_sf"/>
</dbReference>
<dbReference type="OrthoDB" id="412182at2759"/>
<evidence type="ECO:0000256" key="6">
    <source>
        <dbReference type="ARBA" id="ARBA00022603"/>
    </source>
</evidence>
<keyword evidence="12" id="KW-0443">Lipid metabolism</keyword>
<evidence type="ECO:0000256" key="7">
    <source>
        <dbReference type="ARBA" id="ARBA00022679"/>
    </source>
</evidence>
<comment type="similarity">
    <text evidence="4">Belongs to the CFA/CMAS family.</text>
</comment>
<dbReference type="SUPFAM" id="SSF53335">
    <property type="entry name" value="S-adenosyl-L-methionine-dependent methyltransferases"/>
    <property type="match status" value="1"/>
</dbReference>
<evidence type="ECO:0000256" key="12">
    <source>
        <dbReference type="ARBA" id="ARBA00023098"/>
    </source>
</evidence>
<dbReference type="RefSeq" id="XP_003004377.1">
    <property type="nucleotide sequence ID" value="XM_003004331.1"/>
</dbReference>
<keyword evidence="7 15" id="KW-0808">Transferase</keyword>
<evidence type="ECO:0000256" key="5">
    <source>
        <dbReference type="ARBA" id="ARBA00022516"/>
    </source>
</evidence>
<evidence type="ECO:0000256" key="3">
    <source>
        <dbReference type="ARBA" id="ARBA00004991"/>
    </source>
</evidence>
<organism evidence="16">
    <name type="scientific">Verticillium alfalfae (strain VaMs.102 / ATCC MYA-4576 / FGSC 10136)</name>
    <name type="common">Verticillium wilt of alfalfa</name>
    <name type="synonym">Verticillium albo-atrum</name>
    <dbReference type="NCBI Taxonomy" id="526221"/>
    <lineage>
        <taxon>Eukaryota</taxon>
        <taxon>Fungi</taxon>
        <taxon>Dikarya</taxon>
        <taxon>Ascomycota</taxon>
        <taxon>Pezizomycotina</taxon>
        <taxon>Sordariomycetes</taxon>
        <taxon>Hypocreomycetidae</taxon>
        <taxon>Glomerellales</taxon>
        <taxon>Plectosphaerellaceae</taxon>
        <taxon>Verticillium</taxon>
    </lineage>
</organism>
<name>C9SL13_VERA1</name>
<keyword evidence="16" id="KW-1185">Reference proteome</keyword>
<dbReference type="GO" id="GO:0016020">
    <property type="term" value="C:membrane"/>
    <property type="evidence" value="ECO:0007669"/>
    <property type="project" value="UniProtKB-SubCell"/>
</dbReference>
<dbReference type="AlphaFoldDB" id="C9SL13"/>
<dbReference type="GO" id="GO:0032259">
    <property type="term" value="P:methylation"/>
    <property type="evidence" value="ECO:0007669"/>
    <property type="project" value="UniProtKB-KW"/>
</dbReference>
<accession>C9SL13</accession>
<evidence type="ECO:0000256" key="10">
    <source>
        <dbReference type="ARBA" id="ARBA00022919"/>
    </source>
</evidence>
<keyword evidence="13" id="KW-0472">Membrane</keyword>
<sequence length="178" mass="20729">MGEHVGIRRLTTFFRQCYDMLEDDGAMYVQLTGLRKAWQYEDFIRGLFLNQYIFPGADASTPRANYVGCLESAGWEIKSINTVGVHNAGTLWRWCRNWLGNGETIKAKYGQRWFRMWELFLARSTIASSQGSATCFQMVVIDWTGSRLSMAFRVPWRRVMPLVGRSFQYDWFLNPPLL</sequence>
<comment type="subcellular location">
    <subcellularLocation>
        <location evidence="1">Membrane</location>
        <topology evidence="1">Multi-pass membrane protein</topology>
    </subcellularLocation>
</comment>
<keyword evidence="10" id="KW-0746">Sphingolipid metabolism</keyword>
<evidence type="ECO:0000256" key="13">
    <source>
        <dbReference type="ARBA" id="ARBA00023136"/>
    </source>
</evidence>
<keyword evidence="8" id="KW-0949">S-adenosyl-L-methionine</keyword>
<reference evidence="16" key="1">
    <citation type="journal article" date="2011" name="PLoS Pathog.">
        <title>Comparative genomics yields insights into niche adaptation of plant vascular wilt pathogens.</title>
        <authorList>
            <person name="Klosterman S.J."/>
            <person name="Subbarao K.V."/>
            <person name="Kang S."/>
            <person name="Veronese P."/>
            <person name="Gold S.E."/>
            <person name="Thomma B.P.H.J."/>
            <person name="Chen Z."/>
            <person name="Henrissat B."/>
            <person name="Lee Y.-H."/>
            <person name="Park J."/>
            <person name="Garcia-Pedrajas M.D."/>
            <person name="Barbara D.J."/>
            <person name="Anchieta A."/>
            <person name="de Jonge R."/>
            <person name="Santhanam P."/>
            <person name="Maruthachalam K."/>
            <person name="Atallah Z."/>
            <person name="Amyotte S.G."/>
            <person name="Paz Z."/>
            <person name="Inderbitzin P."/>
            <person name="Hayes R.J."/>
            <person name="Heiman D.I."/>
            <person name="Young S."/>
            <person name="Zeng Q."/>
            <person name="Engels R."/>
            <person name="Galagan J."/>
            <person name="Cuomo C.A."/>
            <person name="Dobinson K.F."/>
            <person name="Ma L.-J."/>
        </authorList>
    </citation>
    <scope>NUCLEOTIDE SEQUENCE [LARGE SCALE GENOMIC DNA]</scope>
    <source>
        <strain evidence="16">VaMs.102 / ATCC MYA-4576 / FGSC 10136</strain>
    </source>
</reference>
<keyword evidence="6 15" id="KW-0489">Methyltransferase</keyword>